<accession>A0A224Y2V6</accession>
<organism evidence="2">
    <name type="scientific">Panstrongylus lignarius</name>
    <dbReference type="NCBI Taxonomy" id="156445"/>
    <lineage>
        <taxon>Eukaryota</taxon>
        <taxon>Metazoa</taxon>
        <taxon>Ecdysozoa</taxon>
        <taxon>Arthropoda</taxon>
        <taxon>Hexapoda</taxon>
        <taxon>Insecta</taxon>
        <taxon>Pterygota</taxon>
        <taxon>Neoptera</taxon>
        <taxon>Paraneoptera</taxon>
        <taxon>Hemiptera</taxon>
        <taxon>Heteroptera</taxon>
        <taxon>Panheteroptera</taxon>
        <taxon>Cimicomorpha</taxon>
        <taxon>Reduviidae</taxon>
        <taxon>Triatominae</taxon>
        <taxon>Panstrongylus</taxon>
    </lineage>
</organism>
<sequence length="84" mass="10742">MLLIHLLIHVYIMLLLLLVHMRRIHGHLLLLRCWIHWSLLCWLLRLLLRAHLLMMMTWSHTWRRLAKIWRTRRWRWWFITQNTS</sequence>
<feature type="transmembrane region" description="Helical" evidence="1">
    <location>
        <begin position="6"/>
        <end position="22"/>
    </location>
</feature>
<evidence type="ECO:0000313" key="2">
    <source>
        <dbReference type="EMBL" id="JAW15382.1"/>
    </source>
</evidence>
<dbReference type="AlphaFoldDB" id="A0A224Y2V6"/>
<protein>
    <submittedName>
        <fullName evidence="2">Uncharacterized protein</fullName>
    </submittedName>
</protein>
<name>A0A224Y2V6_9HEMI</name>
<proteinExistence type="predicted"/>
<keyword evidence="1" id="KW-1133">Transmembrane helix</keyword>
<dbReference type="EMBL" id="GFTR01001044">
    <property type="protein sequence ID" value="JAW15382.1"/>
    <property type="molecule type" value="Transcribed_RNA"/>
</dbReference>
<reference evidence="2" key="1">
    <citation type="journal article" date="2018" name="PLoS Negl. Trop. Dis.">
        <title>An insight into the salivary gland and fat body transcriptome of Panstrongylus lignarius (Hemiptera: Heteroptera), the main vector of Chagas disease in Peru.</title>
        <authorList>
            <person name="Nevoa J.C."/>
            <person name="Mendes M.T."/>
            <person name="da Silva M.V."/>
            <person name="Soares S.C."/>
            <person name="Oliveira C.J.F."/>
            <person name="Ribeiro J.M.C."/>
        </authorList>
    </citation>
    <scope>NUCLEOTIDE SEQUENCE</scope>
</reference>
<keyword evidence="1" id="KW-0812">Transmembrane</keyword>
<keyword evidence="1" id="KW-0472">Membrane</keyword>
<feature type="transmembrane region" description="Helical" evidence="1">
    <location>
        <begin position="29"/>
        <end position="48"/>
    </location>
</feature>
<evidence type="ECO:0000256" key="1">
    <source>
        <dbReference type="SAM" id="Phobius"/>
    </source>
</evidence>